<accession>A0A5J4SDT5</accession>
<reference evidence="1" key="1">
    <citation type="submission" date="2019-03" db="EMBL/GenBank/DDBJ databases">
        <title>Single cell metagenomics reveals metabolic interactions within the superorganism composed of flagellate Streblomastix strix and complex community of Bacteroidetes bacteria on its surface.</title>
        <authorList>
            <person name="Treitli S.C."/>
            <person name="Kolisko M."/>
            <person name="Husnik F."/>
            <person name="Keeling P."/>
            <person name="Hampl V."/>
        </authorList>
    </citation>
    <scope>NUCLEOTIDE SEQUENCE</scope>
    <source>
        <strain evidence="1">STM</strain>
    </source>
</reference>
<organism evidence="1">
    <name type="scientific">termite gut metagenome</name>
    <dbReference type="NCBI Taxonomy" id="433724"/>
    <lineage>
        <taxon>unclassified sequences</taxon>
        <taxon>metagenomes</taxon>
        <taxon>organismal metagenomes</taxon>
    </lineage>
</organism>
<evidence type="ECO:0000313" key="1">
    <source>
        <dbReference type="EMBL" id="KAA6343421.1"/>
    </source>
</evidence>
<dbReference type="AlphaFoldDB" id="A0A5J4SDT5"/>
<dbReference type="EMBL" id="SNRY01000271">
    <property type="protein sequence ID" value="KAA6343421.1"/>
    <property type="molecule type" value="Genomic_DNA"/>
</dbReference>
<sequence length="111" mass="12842">MATKEKATVAAKSLRNNGKDTHFRTQYQTVYQSFQEKPKTMFQVEIETGIPRPYICWYVRGMRKGKNIQVVKKGRCPISKWDKVGFYSTNPALFNKLDTAQLNLFEDGNQS</sequence>
<name>A0A5J4SDT5_9ZZZZ</name>
<proteinExistence type="predicted"/>
<gene>
    <name evidence="1" type="ORF">EZS27_008903</name>
</gene>
<protein>
    <submittedName>
        <fullName evidence="1">Uncharacterized protein</fullName>
    </submittedName>
</protein>
<comment type="caution">
    <text evidence="1">The sequence shown here is derived from an EMBL/GenBank/DDBJ whole genome shotgun (WGS) entry which is preliminary data.</text>
</comment>